<dbReference type="InterPro" id="IPR005282">
    <property type="entry name" value="LC_transporter"/>
</dbReference>
<evidence type="ECO:0000256" key="12">
    <source>
        <dbReference type="ARBA" id="ARBA00048473"/>
    </source>
</evidence>
<comment type="caution">
    <text evidence="15">The sequence shown here is derived from an EMBL/GenBank/DDBJ whole genome shotgun (WGS) entry which is preliminary data.</text>
</comment>
<dbReference type="GO" id="GO:0005765">
    <property type="term" value="C:lysosomal membrane"/>
    <property type="evidence" value="ECO:0007669"/>
    <property type="project" value="UniProtKB-SubCell"/>
</dbReference>
<reference evidence="15 16" key="1">
    <citation type="journal article" date="2015" name="Parasit. Vectors">
        <title>Draft genome of the scabies mite.</title>
        <authorList>
            <person name="Rider S.D.Jr."/>
            <person name="Morgan M.S."/>
            <person name="Arlian L.G."/>
        </authorList>
    </citation>
    <scope>NUCLEOTIDE SEQUENCE [LARGE SCALE GENOMIC DNA]</scope>
    <source>
        <strain evidence="15">Arlian Lab</strain>
    </source>
</reference>
<dbReference type="PANTHER" id="PTHR13131:SF5">
    <property type="entry name" value="CYSTINOSIN"/>
    <property type="match status" value="1"/>
</dbReference>
<evidence type="ECO:0000313" key="16">
    <source>
        <dbReference type="Proteomes" id="UP000616769"/>
    </source>
</evidence>
<dbReference type="AlphaFoldDB" id="A0A132A2T6"/>
<evidence type="ECO:0000256" key="11">
    <source>
        <dbReference type="ARBA" id="ARBA00023228"/>
    </source>
</evidence>
<evidence type="ECO:0000313" key="15">
    <source>
        <dbReference type="EMBL" id="KPM05243.1"/>
    </source>
</evidence>
<evidence type="ECO:0000256" key="1">
    <source>
        <dbReference type="ARBA" id="ARBA00004155"/>
    </source>
</evidence>
<evidence type="ECO:0000256" key="2">
    <source>
        <dbReference type="ARBA" id="ARBA00004262"/>
    </source>
</evidence>
<dbReference type="SMART" id="SM00679">
    <property type="entry name" value="CTNS"/>
    <property type="match status" value="2"/>
</dbReference>
<dbReference type="GO" id="GO:0015293">
    <property type="term" value="F:symporter activity"/>
    <property type="evidence" value="ECO:0007669"/>
    <property type="project" value="UniProtKB-KW"/>
</dbReference>
<gene>
    <name evidence="15" type="ORF">QR98_0037040</name>
</gene>
<evidence type="ECO:0000256" key="7">
    <source>
        <dbReference type="ARBA" id="ARBA00022847"/>
    </source>
</evidence>
<dbReference type="OrthoDB" id="75720at2759"/>
<keyword evidence="8" id="KW-1133">Transmembrane helix</keyword>
<evidence type="ECO:0000256" key="9">
    <source>
        <dbReference type="ARBA" id="ARBA00023136"/>
    </source>
</evidence>
<evidence type="ECO:0000256" key="10">
    <source>
        <dbReference type="ARBA" id="ARBA00023180"/>
    </source>
</evidence>
<evidence type="ECO:0000256" key="13">
    <source>
        <dbReference type="ARBA" id="ARBA00055495"/>
    </source>
</evidence>
<dbReference type="EMBL" id="JXLN01010160">
    <property type="protein sequence ID" value="KPM05243.1"/>
    <property type="molecule type" value="Genomic_DNA"/>
</dbReference>
<keyword evidence="4" id="KW-0813">Transport</keyword>
<protein>
    <recommendedName>
        <fullName evidence="14">Cystinosin homolog</fullName>
    </recommendedName>
</protein>
<keyword evidence="11" id="KW-0458">Lysosome</keyword>
<evidence type="ECO:0000256" key="5">
    <source>
        <dbReference type="ARBA" id="ARBA00022692"/>
    </source>
</evidence>
<evidence type="ECO:0000256" key="6">
    <source>
        <dbReference type="ARBA" id="ARBA00022737"/>
    </source>
</evidence>
<comment type="subcellular location">
    <subcellularLocation>
        <location evidence="2">Cytoplasmic vesicle</location>
        <location evidence="2">Phagosome</location>
    </subcellularLocation>
    <subcellularLocation>
        <location evidence="1">Lysosome membrane</location>
        <topology evidence="1">Multi-pass membrane protein</topology>
    </subcellularLocation>
</comment>
<dbReference type="Pfam" id="PF04193">
    <property type="entry name" value="PQ-loop"/>
    <property type="match status" value="2"/>
</dbReference>
<dbReference type="VEuPathDB" id="VectorBase:SSCA005398"/>
<dbReference type="Gene3D" id="1.20.1280.290">
    <property type="match status" value="1"/>
</dbReference>
<keyword evidence="5" id="KW-0812">Transmembrane</keyword>
<evidence type="ECO:0000256" key="8">
    <source>
        <dbReference type="ARBA" id="ARBA00022989"/>
    </source>
</evidence>
<proteinExistence type="inferred from homology"/>
<dbReference type="FunFam" id="1.20.1280.290:FF:000016">
    <property type="entry name" value="Cystinosin homolog"/>
    <property type="match status" value="1"/>
</dbReference>
<comment type="catalytic activity">
    <reaction evidence="12">
        <text>L-cystine(out) + H(+)(out) = L-cystine(in) + H(+)(in)</text>
        <dbReference type="Rhea" id="RHEA:66172"/>
        <dbReference type="ChEBI" id="CHEBI:15378"/>
        <dbReference type="ChEBI" id="CHEBI:35491"/>
    </reaction>
    <physiologicalReaction direction="left-to-right" evidence="12">
        <dbReference type="Rhea" id="RHEA:66173"/>
    </physiologicalReaction>
</comment>
<evidence type="ECO:0000256" key="4">
    <source>
        <dbReference type="ARBA" id="ARBA00022448"/>
    </source>
</evidence>
<comment type="similarity">
    <text evidence="3">Belongs to the cystinosin family.</text>
</comment>
<accession>A0A132A2T6</accession>
<evidence type="ECO:0000256" key="14">
    <source>
        <dbReference type="ARBA" id="ARBA00074957"/>
    </source>
</evidence>
<dbReference type="GO" id="GO:0045335">
    <property type="term" value="C:phagocytic vesicle"/>
    <property type="evidence" value="ECO:0007669"/>
    <property type="project" value="UniProtKB-SubCell"/>
</dbReference>
<dbReference type="GO" id="GO:0015184">
    <property type="term" value="F:L-cystine transmembrane transporter activity"/>
    <property type="evidence" value="ECO:0007669"/>
    <property type="project" value="TreeGrafter"/>
</dbReference>
<evidence type="ECO:0000256" key="3">
    <source>
        <dbReference type="ARBA" id="ARBA00006855"/>
    </source>
</evidence>
<organism evidence="15 16">
    <name type="scientific">Sarcoptes scabiei</name>
    <name type="common">Itch mite</name>
    <name type="synonym">Acarus scabiei</name>
    <dbReference type="NCBI Taxonomy" id="52283"/>
    <lineage>
        <taxon>Eukaryota</taxon>
        <taxon>Metazoa</taxon>
        <taxon>Ecdysozoa</taxon>
        <taxon>Arthropoda</taxon>
        <taxon>Chelicerata</taxon>
        <taxon>Arachnida</taxon>
        <taxon>Acari</taxon>
        <taxon>Acariformes</taxon>
        <taxon>Sarcoptiformes</taxon>
        <taxon>Astigmata</taxon>
        <taxon>Psoroptidia</taxon>
        <taxon>Sarcoptoidea</taxon>
        <taxon>Sarcoptidae</taxon>
        <taxon>Sarcoptinae</taxon>
        <taxon>Sarcoptes</taxon>
    </lineage>
</organism>
<dbReference type="FunFam" id="1.20.1280.290:FF:000023">
    <property type="entry name" value="Cystinosin homolog"/>
    <property type="match status" value="1"/>
</dbReference>
<keyword evidence="9" id="KW-0472">Membrane</keyword>
<dbReference type="InterPro" id="IPR006603">
    <property type="entry name" value="PQ-loop_rpt"/>
</dbReference>
<dbReference type="NCBIfam" id="TIGR00951">
    <property type="entry name" value="2A43"/>
    <property type="match status" value="1"/>
</dbReference>
<name>A0A132A2T6_SARSC</name>
<dbReference type="Proteomes" id="UP000616769">
    <property type="component" value="Unassembled WGS sequence"/>
</dbReference>
<keyword evidence="10" id="KW-0325">Glycoprotein</keyword>
<dbReference type="PANTHER" id="PTHR13131">
    <property type="entry name" value="CYSTINOSIN"/>
    <property type="match status" value="1"/>
</dbReference>
<keyword evidence="6" id="KW-0677">Repeat</keyword>
<sequence length="397" mass="46253">MFELLSNRSYEFNLKLKLLETTKDRLIQTRFYCEDSDSEKFDWNSTKSNCKILNLKPSFDYTFNDEDQNQTVKVTLLTLKPGKQILVAHARIQNENLRRGQIDTSKAYIDVNVGRSNLILLISTIIGWTYFVAWSISFYPQLWDNFKRKSVIGLNFDFVALNLTGFISYSIFNIALFAFEVVQKEYEIRHPRSQIPVQINDVVFAVHAALATFACIIQCLIYERGNQKISILGTLFLAVVWIGYIILAFLVYFTSYLSVLDYLYICSYVKLVITIIKYIPQAWFNYRRKSTVGWSIGNIFLDSTGGLLSMCQMFLLSYNYDDWISIFNNFTKFGLGFISILFDLLFVLQHFVFYRNSSAQRYDSRTILVDNNIQNQSVRPSEEQRATSNQDTNEKLQ</sequence>
<keyword evidence="7" id="KW-0769">Symport</keyword>
<comment type="function">
    <text evidence="13">Cystine/H(+) symporter that mediates export of cystine, the oxidized dimer of cysteine, from lysosomes. May play a role in the degradation of engulfed apoptotic cells.</text>
</comment>